<dbReference type="AlphaFoldDB" id="A0A0E9N9P9"/>
<dbReference type="EMBL" id="BACD03000002">
    <property type="protein sequence ID" value="GAO46135.1"/>
    <property type="molecule type" value="Genomic_DNA"/>
</dbReference>
<evidence type="ECO:0000313" key="2">
    <source>
        <dbReference type="EMBL" id="GAO46135.1"/>
    </source>
</evidence>
<dbReference type="Pfam" id="PF16473">
    <property type="entry name" value="Rv2179c-like"/>
    <property type="match status" value="1"/>
</dbReference>
<reference evidence="2 3" key="3">
    <citation type="journal article" date="2015" name="Genome Announc.">
        <title>Draft Genome Sequence of the Archiascomycetous Yeast Saitoella complicata.</title>
        <authorList>
            <person name="Yamauchi K."/>
            <person name="Kondo S."/>
            <person name="Hamamoto M."/>
            <person name="Takahashi Y."/>
            <person name="Ogura Y."/>
            <person name="Hayashi T."/>
            <person name="Nishida H."/>
        </authorList>
    </citation>
    <scope>NUCLEOTIDE SEQUENCE [LARGE SCALE GENOMIC DNA]</scope>
    <source>
        <strain evidence="2 3">NRRL Y-17804</strain>
    </source>
</reference>
<gene>
    <name evidence="2" type="ORF">G7K_0374-t1</name>
</gene>
<keyword evidence="3" id="KW-1185">Reference proteome</keyword>
<dbReference type="InterPro" id="IPR033390">
    <property type="entry name" value="Rv2179c-like"/>
</dbReference>
<dbReference type="InterPro" id="IPR036397">
    <property type="entry name" value="RNaseH_sf"/>
</dbReference>
<name>A0A0E9N9P9_SAICN</name>
<dbReference type="STRING" id="698492.A0A0E9N9P9"/>
<sequence>MSTADGAASSTSASRKYPRIDIMLDLETLGTNPSPVLTQIAAVHFDLQTGETFSTFSCLVSPQSCMKTGMMKCDGSAMDFWLQQPSGVLENVLIRALKEGRPIKDVLGDFTAWIDGIKAESRSRFVSVWGNGIPADNVWIDSAYKACSMTKPWSVFGDRDVRTLVDLGQSMTDTNLKTETVFEGEKHNALADAIHQVKYCSAIYRAVSGLDTRAKEEVRKRFEEAALMSVNNTAAISLGDDFTVDLEAKTLIEKGKDLQNTPEAVVESPNAAAVETDNAEGAVAGKPSSFETWSEKAKVTLTEKEEESEEKLPVSKFLKKLSEMKVAMQTAGEKK</sequence>
<evidence type="ECO:0000313" key="3">
    <source>
        <dbReference type="Proteomes" id="UP000033140"/>
    </source>
</evidence>
<proteinExistence type="predicted"/>
<reference evidence="2 3" key="1">
    <citation type="journal article" date="2011" name="J. Gen. Appl. Microbiol.">
        <title>Draft genome sequencing of the enigmatic yeast Saitoella complicata.</title>
        <authorList>
            <person name="Nishida H."/>
            <person name="Hamamoto M."/>
            <person name="Sugiyama J."/>
        </authorList>
    </citation>
    <scope>NUCLEOTIDE SEQUENCE [LARGE SCALE GENOMIC DNA]</scope>
    <source>
        <strain evidence="2 3">NRRL Y-17804</strain>
    </source>
</reference>
<feature type="domain" description="3'-5' exoribonuclease Rv2179c-like" evidence="1">
    <location>
        <begin position="22"/>
        <end position="203"/>
    </location>
</feature>
<dbReference type="GO" id="GO:0003676">
    <property type="term" value="F:nucleic acid binding"/>
    <property type="evidence" value="ECO:0007669"/>
    <property type="project" value="InterPro"/>
</dbReference>
<organism evidence="2 3">
    <name type="scientific">Saitoella complicata (strain BCRC 22490 / CBS 7301 / JCM 7358 / NBRC 10748 / NRRL Y-17804)</name>
    <dbReference type="NCBI Taxonomy" id="698492"/>
    <lineage>
        <taxon>Eukaryota</taxon>
        <taxon>Fungi</taxon>
        <taxon>Dikarya</taxon>
        <taxon>Ascomycota</taxon>
        <taxon>Taphrinomycotina</taxon>
        <taxon>Taphrinomycotina incertae sedis</taxon>
        <taxon>Saitoella</taxon>
    </lineage>
</organism>
<dbReference type="Gene3D" id="3.30.420.10">
    <property type="entry name" value="Ribonuclease H-like superfamily/Ribonuclease H"/>
    <property type="match status" value="1"/>
</dbReference>
<dbReference type="InterPro" id="IPR012337">
    <property type="entry name" value="RNaseH-like_sf"/>
</dbReference>
<reference evidence="2 3" key="2">
    <citation type="journal article" date="2014" name="J. Gen. Appl. Microbiol.">
        <title>The early diverging ascomycetous budding yeast Saitoella complicata has three histone deacetylases belonging to the Clr6, Hos2, and Rpd3 lineages.</title>
        <authorList>
            <person name="Nishida H."/>
            <person name="Matsumoto T."/>
            <person name="Kondo S."/>
            <person name="Hamamoto M."/>
            <person name="Yoshikawa H."/>
        </authorList>
    </citation>
    <scope>NUCLEOTIDE SEQUENCE [LARGE SCALE GENOMIC DNA]</scope>
    <source>
        <strain evidence="2 3">NRRL Y-17804</strain>
    </source>
</reference>
<accession>A0A0E9N9P9</accession>
<evidence type="ECO:0000259" key="1">
    <source>
        <dbReference type="Pfam" id="PF16473"/>
    </source>
</evidence>
<protein>
    <recommendedName>
        <fullName evidence="1">3'-5' exoribonuclease Rv2179c-like domain-containing protein</fullName>
    </recommendedName>
</protein>
<dbReference type="Proteomes" id="UP000033140">
    <property type="component" value="Unassembled WGS sequence"/>
</dbReference>
<dbReference type="SUPFAM" id="SSF53098">
    <property type="entry name" value="Ribonuclease H-like"/>
    <property type="match status" value="1"/>
</dbReference>
<comment type="caution">
    <text evidence="2">The sequence shown here is derived from an EMBL/GenBank/DDBJ whole genome shotgun (WGS) entry which is preliminary data.</text>
</comment>